<dbReference type="OrthoDB" id="9802264at2"/>
<feature type="domain" description="ABC transporter" evidence="4">
    <location>
        <begin position="3"/>
        <end position="209"/>
    </location>
</feature>
<keyword evidence="3 5" id="KW-0067">ATP-binding</keyword>
<gene>
    <name evidence="5" type="primary">lolD_10</name>
    <name evidence="5" type="ORF">ERS852523_04305</name>
    <name evidence="6" type="ORF">GT728_19760</name>
</gene>
<dbReference type="Pfam" id="PF00005">
    <property type="entry name" value="ABC_tran"/>
    <property type="match status" value="1"/>
</dbReference>
<organism evidence="5 7">
    <name type="scientific">Blautia wexlerae</name>
    <dbReference type="NCBI Taxonomy" id="418240"/>
    <lineage>
        <taxon>Bacteria</taxon>
        <taxon>Bacillati</taxon>
        <taxon>Bacillota</taxon>
        <taxon>Clostridia</taxon>
        <taxon>Lachnospirales</taxon>
        <taxon>Lachnospiraceae</taxon>
        <taxon>Blautia</taxon>
    </lineage>
</organism>
<dbReference type="SMART" id="SM00382">
    <property type="entry name" value="AAA"/>
    <property type="match status" value="1"/>
</dbReference>
<dbReference type="PROSITE" id="PS50893">
    <property type="entry name" value="ABC_TRANSPORTER_2"/>
    <property type="match status" value="1"/>
</dbReference>
<dbReference type="InterPro" id="IPR015854">
    <property type="entry name" value="ABC_transpr_LolD-like"/>
</dbReference>
<keyword evidence="5" id="KW-0378">Hydrolase</keyword>
<dbReference type="GO" id="GO:0005524">
    <property type="term" value="F:ATP binding"/>
    <property type="evidence" value="ECO:0007669"/>
    <property type="project" value="UniProtKB-KW"/>
</dbReference>
<evidence type="ECO:0000313" key="8">
    <source>
        <dbReference type="Proteomes" id="UP000477285"/>
    </source>
</evidence>
<dbReference type="EMBL" id="CZAW01000100">
    <property type="protein sequence ID" value="CUQ18767.1"/>
    <property type="molecule type" value="Genomic_DNA"/>
</dbReference>
<evidence type="ECO:0000313" key="7">
    <source>
        <dbReference type="Proteomes" id="UP000095712"/>
    </source>
</evidence>
<evidence type="ECO:0000313" key="5">
    <source>
        <dbReference type="EMBL" id="CUQ18767.1"/>
    </source>
</evidence>
<dbReference type="EMBL" id="WWVQ01000089">
    <property type="protein sequence ID" value="MZL35349.1"/>
    <property type="molecule type" value="Genomic_DNA"/>
</dbReference>
<dbReference type="PROSITE" id="PS00211">
    <property type="entry name" value="ABC_TRANSPORTER_1"/>
    <property type="match status" value="1"/>
</dbReference>
<dbReference type="EC" id="3.6.3.-" evidence="5"/>
<evidence type="ECO:0000256" key="3">
    <source>
        <dbReference type="ARBA" id="ARBA00022840"/>
    </source>
</evidence>
<dbReference type="InterPro" id="IPR017871">
    <property type="entry name" value="ABC_transporter-like_CS"/>
</dbReference>
<proteinExistence type="inferred from homology"/>
<dbReference type="Gene3D" id="3.40.50.300">
    <property type="entry name" value="P-loop containing nucleotide triphosphate hydrolases"/>
    <property type="match status" value="1"/>
</dbReference>
<protein>
    <submittedName>
        <fullName evidence="6">ATP-binding cassette domain-containing protein</fullName>
    </submittedName>
    <submittedName>
        <fullName evidence="5">Lipoprotein-releasing system ATP-binding protein LolD</fullName>
        <ecNumber evidence="5">3.6.3.-</ecNumber>
    </submittedName>
</protein>
<comment type="similarity">
    <text evidence="1">Belongs to the ABC transporter superfamily.</text>
</comment>
<evidence type="ECO:0000259" key="4">
    <source>
        <dbReference type="PROSITE" id="PS50893"/>
    </source>
</evidence>
<sequence length="210" mass="23510">MILELKNIYYKYNNKDKFILENINLSFDKNQMYAILGASGSGKTTLLSLLAGLDLPTEGKILYSGEEINKHTLNLHRKKNISLVFQNYNLIDYLTAEENVRLGGKRDPQKLLESVGIIPEEFGRFVMHLSGGQQQRVAIARALASDAGILLADEPTGNLDDKTEGEIINLLYKSAHEMGKCVIVVTHSNVLAERADQIIRLENSMAYKIE</sequence>
<evidence type="ECO:0000256" key="1">
    <source>
        <dbReference type="ARBA" id="ARBA00005417"/>
    </source>
</evidence>
<reference evidence="5 7" key="1">
    <citation type="submission" date="2015-09" db="EMBL/GenBank/DDBJ databases">
        <authorList>
            <consortium name="Pathogen Informatics"/>
        </authorList>
    </citation>
    <scope>NUCLEOTIDE SEQUENCE [LARGE SCALE GENOMIC DNA]</scope>
    <source>
        <strain evidence="5 7">2789STDY5834911</strain>
    </source>
</reference>
<keyword evidence="2" id="KW-0547">Nucleotide-binding</keyword>
<dbReference type="AlphaFoldDB" id="A0A174UF52"/>
<dbReference type="InterPro" id="IPR027417">
    <property type="entry name" value="P-loop_NTPase"/>
</dbReference>
<dbReference type="Proteomes" id="UP000095712">
    <property type="component" value="Unassembled WGS sequence"/>
</dbReference>
<dbReference type="RefSeq" id="WP_055154089.1">
    <property type="nucleotide sequence ID" value="NZ_CZAW01000100.1"/>
</dbReference>
<reference evidence="6 8" key="2">
    <citation type="journal article" date="2019" name="Nat. Med.">
        <title>A library of human gut bacterial isolates paired with longitudinal multiomics data enables mechanistic microbiome research.</title>
        <authorList>
            <person name="Poyet M."/>
            <person name="Groussin M."/>
            <person name="Gibbons S.M."/>
            <person name="Avila-Pacheco J."/>
            <person name="Jiang X."/>
            <person name="Kearney S.M."/>
            <person name="Perrotta A.R."/>
            <person name="Berdy B."/>
            <person name="Zhao S."/>
            <person name="Lieberman T.D."/>
            <person name="Swanson P.K."/>
            <person name="Smith M."/>
            <person name="Roesemann S."/>
            <person name="Alexander J.E."/>
            <person name="Rich S.A."/>
            <person name="Livny J."/>
            <person name="Vlamakis H."/>
            <person name="Clish C."/>
            <person name="Bullock K."/>
            <person name="Deik A."/>
            <person name="Scott J."/>
            <person name="Pierce K.A."/>
            <person name="Xavier R.J."/>
            <person name="Alm E.J."/>
        </authorList>
    </citation>
    <scope>NUCLEOTIDE SEQUENCE [LARGE SCALE GENOMIC DNA]</scope>
    <source>
        <strain evidence="6 8">BIOML-A1</strain>
    </source>
</reference>
<evidence type="ECO:0000313" key="6">
    <source>
        <dbReference type="EMBL" id="MZL35349.1"/>
    </source>
</evidence>
<accession>A0A174UF52</accession>
<dbReference type="GO" id="GO:0022857">
    <property type="term" value="F:transmembrane transporter activity"/>
    <property type="evidence" value="ECO:0007669"/>
    <property type="project" value="TreeGrafter"/>
</dbReference>
<dbReference type="PANTHER" id="PTHR24220">
    <property type="entry name" value="IMPORT ATP-BINDING PROTEIN"/>
    <property type="match status" value="1"/>
</dbReference>
<dbReference type="PANTHER" id="PTHR24220:SF689">
    <property type="entry name" value="LIPOPROTEIN-RELEASING SYSTEM ATP-BINDING PROTEIN LOLD"/>
    <property type="match status" value="1"/>
</dbReference>
<evidence type="ECO:0000256" key="2">
    <source>
        <dbReference type="ARBA" id="ARBA00022741"/>
    </source>
</evidence>
<dbReference type="GO" id="GO:0016887">
    <property type="term" value="F:ATP hydrolysis activity"/>
    <property type="evidence" value="ECO:0007669"/>
    <property type="project" value="InterPro"/>
</dbReference>
<dbReference type="Proteomes" id="UP000477285">
    <property type="component" value="Unassembled WGS sequence"/>
</dbReference>
<dbReference type="InterPro" id="IPR003593">
    <property type="entry name" value="AAA+_ATPase"/>
</dbReference>
<dbReference type="GO" id="GO:0005886">
    <property type="term" value="C:plasma membrane"/>
    <property type="evidence" value="ECO:0007669"/>
    <property type="project" value="TreeGrafter"/>
</dbReference>
<keyword evidence="5" id="KW-0449">Lipoprotein</keyword>
<dbReference type="SUPFAM" id="SSF52540">
    <property type="entry name" value="P-loop containing nucleoside triphosphate hydrolases"/>
    <property type="match status" value="1"/>
</dbReference>
<dbReference type="InterPro" id="IPR003439">
    <property type="entry name" value="ABC_transporter-like_ATP-bd"/>
</dbReference>
<name>A0A174UF52_9FIRM</name>